<evidence type="ECO:0000256" key="3">
    <source>
        <dbReference type="ARBA" id="ARBA00015716"/>
    </source>
</evidence>
<evidence type="ECO:0000313" key="7">
    <source>
        <dbReference type="Proteomes" id="UP000283077"/>
    </source>
</evidence>
<dbReference type="OrthoDB" id="9786771at2"/>
<name>A0A437R2G7_9GAMM</name>
<dbReference type="NCBIfam" id="NF008395">
    <property type="entry name" value="PRK11193.1"/>
    <property type="match status" value="1"/>
</dbReference>
<comment type="function">
    <text evidence="1">Plays a role in synthesis, processing and/or stability of 23S rRNA.</text>
</comment>
<reference evidence="6 7" key="1">
    <citation type="submission" date="2019-01" db="EMBL/GenBank/DDBJ databases">
        <authorList>
            <person name="Chen W.-M."/>
        </authorList>
    </citation>
    <scope>NUCLEOTIDE SEQUENCE [LARGE SCALE GENOMIC DNA]</scope>
    <source>
        <strain evidence="6 7">KYPC3</strain>
    </source>
</reference>
<dbReference type="PANTHER" id="PTHR38099:SF1">
    <property type="entry name" value="LARGE RIBOSOMAL RNA SUBUNIT ACCUMULATION PROTEIN YCED"/>
    <property type="match status" value="1"/>
</dbReference>
<dbReference type="GO" id="GO:0042254">
    <property type="term" value="P:ribosome biogenesis"/>
    <property type="evidence" value="ECO:0007669"/>
    <property type="project" value="UniProtKB-KW"/>
</dbReference>
<dbReference type="Proteomes" id="UP000283077">
    <property type="component" value="Unassembled WGS sequence"/>
</dbReference>
<keyword evidence="4" id="KW-0690">Ribosome biogenesis</keyword>
<dbReference type="InterPro" id="IPR003772">
    <property type="entry name" value="YceD"/>
</dbReference>
<keyword evidence="7" id="KW-1185">Reference proteome</keyword>
<dbReference type="GO" id="GO:0005829">
    <property type="term" value="C:cytosol"/>
    <property type="evidence" value="ECO:0007669"/>
    <property type="project" value="TreeGrafter"/>
</dbReference>
<proteinExistence type="inferred from homology"/>
<dbReference type="RefSeq" id="WP_127697920.1">
    <property type="nucleotide sequence ID" value="NZ_SACS01000003.1"/>
</dbReference>
<evidence type="ECO:0000256" key="2">
    <source>
        <dbReference type="ARBA" id="ARBA00010740"/>
    </source>
</evidence>
<dbReference type="AlphaFoldDB" id="A0A437R2G7"/>
<sequence>MQKLKIPITIDPIRTAQKRLSFEGIIPMNTLTRFTESLLVKEGDVDAVIDCGTDEQGLVFIFGEAHCTVSLTCERCGDEMSLTIDSSFAYTPVKGDDSAHDEIPERYDVIEKDEHGEVNLRQLVEDELILALPLFPMHDVDQCDPAKLQTSFGHIEPEPEKPNPFAILQELKKK</sequence>
<evidence type="ECO:0000256" key="1">
    <source>
        <dbReference type="ARBA" id="ARBA00002868"/>
    </source>
</evidence>
<evidence type="ECO:0000256" key="5">
    <source>
        <dbReference type="ARBA" id="ARBA00031841"/>
    </source>
</evidence>
<dbReference type="Pfam" id="PF02620">
    <property type="entry name" value="YceD"/>
    <property type="match status" value="1"/>
</dbReference>
<protein>
    <recommendedName>
        <fullName evidence="3">Large ribosomal RNA subunit accumulation protein YceD</fullName>
    </recommendedName>
    <alternativeName>
        <fullName evidence="5">23S rRNA accumulation protein YceD</fullName>
    </alternativeName>
</protein>
<evidence type="ECO:0000313" key="6">
    <source>
        <dbReference type="EMBL" id="RVU40913.1"/>
    </source>
</evidence>
<dbReference type="InterPro" id="IPR039255">
    <property type="entry name" value="YceD_bac"/>
</dbReference>
<gene>
    <name evidence="6" type="primary">yceD</name>
    <name evidence="6" type="ORF">EOE67_04895</name>
</gene>
<comment type="similarity">
    <text evidence="2">Belongs to the DUF177 domain family.</text>
</comment>
<dbReference type="PANTHER" id="PTHR38099">
    <property type="entry name" value="LARGE RIBOSOMAL RNA SUBUNIT ACCUMULATION PROTEIN YCED"/>
    <property type="match status" value="1"/>
</dbReference>
<accession>A0A437R2G7</accession>
<organism evidence="6 7">
    <name type="scientific">Rheinheimera riviphila</name>
    <dbReference type="NCBI Taxonomy" id="1834037"/>
    <lineage>
        <taxon>Bacteria</taxon>
        <taxon>Pseudomonadati</taxon>
        <taxon>Pseudomonadota</taxon>
        <taxon>Gammaproteobacteria</taxon>
        <taxon>Chromatiales</taxon>
        <taxon>Chromatiaceae</taxon>
        <taxon>Rheinheimera</taxon>
    </lineage>
</organism>
<comment type="caution">
    <text evidence="6">The sequence shown here is derived from an EMBL/GenBank/DDBJ whole genome shotgun (WGS) entry which is preliminary data.</text>
</comment>
<evidence type="ECO:0000256" key="4">
    <source>
        <dbReference type="ARBA" id="ARBA00022517"/>
    </source>
</evidence>
<dbReference type="EMBL" id="SACS01000003">
    <property type="protein sequence ID" value="RVU40913.1"/>
    <property type="molecule type" value="Genomic_DNA"/>
</dbReference>